<dbReference type="Pfam" id="PF00083">
    <property type="entry name" value="Sugar_tr"/>
    <property type="match status" value="1"/>
</dbReference>
<dbReference type="InterPro" id="IPR005829">
    <property type="entry name" value="Sugar_transporter_CS"/>
</dbReference>
<comment type="caution">
    <text evidence="11">The sequence shown here is derived from an EMBL/GenBank/DDBJ whole genome shotgun (WGS) entry which is preliminary data.</text>
</comment>
<accession>A0AAV8TTC0</accession>
<feature type="transmembrane region" description="Helical" evidence="9">
    <location>
        <begin position="189"/>
        <end position="210"/>
    </location>
</feature>
<dbReference type="PRINTS" id="PR00171">
    <property type="entry name" value="SUGRTRNSPORT"/>
</dbReference>
<dbReference type="EMBL" id="JAIWQS010000003">
    <property type="protein sequence ID" value="KAJ8770216.1"/>
    <property type="molecule type" value="Genomic_DNA"/>
</dbReference>
<dbReference type="InterPro" id="IPR044775">
    <property type="entry name" value="MFS_ERD6/Tret1-like"/>
</dbReference>
<feature type="transmembrane region" description="Helical" evidence="9">
    <location>
        <begin position="133"/>
        <end position="153"/>
    </location>
</feature>
<evidence type="ECO:0000313" key="12">
    <source>
        <dbReference type="Proteomes" id="UP001159364"/>
    </source>
</evidence>
<feature type="transmembrane region" description="Helical" evidence="9">
    <location>
        <begin position="72"/>
        <end position="94"/>
    </location>
</feature>
<dbReference type="InterPro" id="IPR003663">
    <property type="entry name" value="Sugar/inositol_transpt"/>
</dbReference>
<comment type="similarity">
    <text evidence="2 8">Belongs to the major facilitator superfamily. Sugar transporter (TC 2.A.1.1) family.</text>
</comment>
<dbReference type="Proteomes" id="UP001159364">
    <property type="component" value="Linkage Group LG03"/>
</dbReference>
<dbReference type="PANTHER" id="PTHR48021">
    <property type="match status" value="1"/>
</dbReference>
<feature type="transmembrane region" description="Helical" evidence="9">
    <location>
        <begin position="106"/>
        <end position="127"/>
    </location>
</feature>
<keyword evidence="7 9" id="KW-0472">Membrane</keyword>
<dbReference type="InterPro" id="IPR036259">
    <property type="entry name" value="MFS_trans_sf"/>
</dbReference>
<evidence type="ECO:0000256" key="7">
    <source>
        <dbReference type="ARBA" id="ARBA00023136"/>
    </source>
</evidence>
<dbReference type="PANTHER" id="PTHR48021:SF21">
    <property type="entry name" value="SUGAR TRANSPORTER ERD6-LIKE 8"/>
    <property type="match status" value="1"/>
</dbReference>
<feature type="transmembrane region" description="Helical" evidence="9">
    <location>
        <begin position="309"/>
        <end position="329"/>
    </location>
</feature>
<protein>
    <recommendedName>
        <fullName evidence="10">Major facilitator superfamily (MFS) profile domain-containing protein</fullName>
    </recommendedName>
</protein>
<feature type="transmembrane region" description="Helical" evidence="9">
    <location>
        <begin position="406"/>
        <end position="432"/>
    </location>
</feature>
<feature type="transmembrane region" description="Helical" evidence="9">
    <location>
        <begin position="438"/>
        <end position="456"/>
    </location>
</feature>
<keyword evidence="4" id="KW-0762">Sugar transport</keyword>
<feature type="transmembrane region" description="Helical" evidence="9">
    <location>
        <begin position="35"/>
        <end position="60"/>
    </location>
</feature>
<feature type="transmembrane region" description="Helical" evidence="9">
    <location>
        <begin position="370"/>
        <end position="394"/>
    </location>
</feature>
<proteinExistence type="inferred from homology"/>
<evidence type="ECO:0000256" key="3">
    <source>
        <dbReference type="ARBA" id="ARBA00022448"/>
    </source>
</evidence>
<sequence length="472" mass="50813">MATPRDIEKVDDSIFEPFIGRKKIVKENEGDNGDIGMVVFSTVVAVCGAFEFGSCVGYSAPTEFGIMKDLDLSFSAYSVFGSILNIGAMIGAITSGRIADFVGRKGAMRISSAVCIAGWMAIYVALGPLSLDFGRFLTGYGCGVLSYVVPVFISEVTPKNLRGGLATANQLFIVIGLAVAYIIGACVSWRTLSLTGTIPCLLMLSGLFFIPESPRWLAMVGRQEDFVASLQKLRGPNADISQEKADIIESLAIIQQLPKASVMDLFSRRHVRLVFIAVGLMAFQQISGINGIIFYAHQIFSDAGFDPNLGSILFSCLQILITSFASILVDRAGRRPLLTISAVGLLLGNLLIGTSFLVKENNPASTISPILAIAGVMLFIASFSIGMGAIPWVLMSELFPLNVKGLAGSLVTMVNWFGSWTVSFTFTFLLSWSSFGTFYLYACICLMAIIFIIKLVPETKGKTLEEIQASVS</sequence>
<dbReference type="Gene3D" id="1.20.1250.20">
    <property type="entry name" value="MFS general substrate transporter like domains"/>
    <property type="match status" value="1"/>
</dbReference>
<evidence type="ECO:0000256" key="1">
    <source>
        <dbReference type="ARBA" id="ARBA00004141"/>
    </source>
</evidence>
<feature type="transmembrane region" description="Helical" evidence="9">
    <location>
        <begin position="336"/>
        <end position="358"/>
    </location>
</feature>
<evidence type="ECO:0000256" key="2">
    <source>
        <dbReference type="ARBA" id="ARBA00010992"/>
    </source>
</evidence>
<dbReference type="GO" id="GO:0016020">
    <property type="term" value="C:membrane"/>
    <property type="evidence" value="ECO:0007669"/>
    <property type="project" value="UniProtKB-SubCell"/>
</dbReference>
<dbReference type="FunFam" id="1.20.1250.20:FF:000043">
    <property type="entry name" value="sugar transporter ERD6-like 6"/>
    <property type="match status" value="1"/>
</dbReference>
<keyword evidence="6 9" id="KW-1133">Transmembrane helix</keyword>
<feature type="transmembrane region" description="Helical" evidence="9">
    <location>
        <begin position="165"/>
        <end position="183"/>
    </location>
</feature>
<evidence type="ECO:0000256" key="8">
    <source>
        <dbReference type="RuleBase" id="RU003346"/>
    </source>
</evidence>
<reference evidence="11 12" key="1">
    <citation type="submission" date="2021-09" db="EMBL/GenBank/DDBJ databases">
        <title>Genomic insights and catalytic innovation underlie evolution of tropane alkaloids biosynthesis.</title>
        <authorList>
            <person name="Wang Y.-J."/>
            <person name="Tian T."/>
            <person name="Huang J.-P."/>
            <person name="Huang S.-X."/>
        </authorList>
    </citation>
    <scope>NUCLEOTIDE SEQUENCE [LARGE SCALE GENOMIC DNA]</scope>
    <source>
        <strain evidence="11">KIB-2018</strain>
        <tissue evidence="11">Leaf</tissue>
    </source>
</reference>
<evidence type="ECO:0000313" key="11">
    <source>
        <dbReference type="EMBL" id="KAJ8770216.1"/>
    </source>
</evidence>
<evidence type="ECO:0000259" key="10">
    <source>
        <dbReference type="PROSITE" id="PS50850"/>
    </source>
</evidence>
<dbReference type="AlphaFoldDB" id="A0AAV8TTC0"/>
<evidence type="ECO:0000256" key="6">
    <source>
        <dbReference type="ARBA" id="ARBA00022989"/>
    </source>
</evidence>
<dbReference type="PROSITE" id="PS00216">
    <property type="entry name" value="SUGAR_TRANSPORT_1"/>
    <property type="match status" value="2"/>
</dbReference>
<dbReference type="NCBIfam" id="TIGR00879">
    <property type="entry name" value="SP"/>
    <property type="match status" value="1"/>
</dbReference>
<dbReference type="InterPro" id="IPR050549">
    <property type="entry name" value="MFS_Trehalose_Transporter"/>
</dbReference>
<feature type="transmembrane region" description="Helical" evidence="9">
    <location>
        <begin position="273"/>
        <end position="297"/>
    </location>
</feature>
<evidence type="ECO:0000256" key="9">
    <source>
        <dbReference type="SAM" id="Phobius"/>
    </source>
</evidence>
<dbReference type="SUPFAM" id="SSF103473">
    <property type="entry name" value="MFS general substrate transporter"/>
    <property type="match status" value="1"/>
</dbReference>
<name>A0AAV8TTC0_9ROSI</name>
<dbReference type="CDD" id="cd17358">
    <property type="entry name" value="MFS_GLUT6_8_Class3_like"/>
    <property type="match status" value="1"/>
</dbReference>
<organism evidence="11 12">
    <name type="scientific">Erythroxylum novogranatense</name>
    <dbReference type="NCBI Taxonomy" id="1862640"/>
    <lineage>
        <taxon>Eukaryota</taxon>
        <taxon>Viridiplantae</taxon>
        <taxon>Streptophyta</taxon>
        <taxon>Embryophyta</taxon>
        <taxon>Tracheophyta</taxon>
        <taxon>Spermatophyta</taxon>
        <taxon>Magnoliopsida</taxon>
        <taxon>eudicotyledons</taxon>
        <taxon>Gunneridae</taxon>
        <taxon>Pentapetalae</taxon>
        <taxon>rosids</taxon>
        <taxon>fabids</taxon>
        <taxon>Malpighiales</taxon>
        <taxon>Erythroxylaceae</taxon>
        <taxon>Erythroxylum</taxon>
    </lineage>
</organism>
<evidence type="ECO:0000256" key="5">
    <source>
        <dbReference type="ARBA" id="ARBA00022692"/>
    </source>
</evidence>
<dbReference type="PROSITE" id="PS50850">
    <property type="entry name" value="MFS"/>
    <property type="match status" value="1"/>
</dbReference>
<dbReference type="GO" id="GO:0051119">
    <property type="term" value="F:sugar transmembrane transporter activity"/>
    <property type="evidence" value="ECO:0007669"/>
    <property type="project" value="InterPro"/>
</dbReference>
<keyword evidence="3 8" id="KW-0813">Transport</keyword>
<gene>
    <name evidence="11" type="ORF">K2173_011569</name>
</gene>
<evidence type="ECO:0000256" key="4">
    <source>
        <dbReference type="ARBA" id="ARBA00022597"/>
    </source>
</evidence>
<keyword evidence="12" id="KW-1185">Reference proteome</keyword>
<dbReference type="InterPro" id="IPR005828">
    <property type="entry name" value="MFS_sugar_transport-like"/>
</dbReference>
<dbReference type="InterPro" id="IPR020846">
    <property type="entry name" value="MFS_dom"/>
</dbReference>
<feature type="domain" description="Major facilitator superfamily (MFS) profile" evidence="10">
    <location>
        <begin position="41"/>
        <end position="460"/>
    </location>
</feature>
<comment type="subcellular location">
    <subcellularLocation>
        <location evidence="1">Membrane</location>
        <topology evidence="1">Multi-pass membrane protein</topology>
    </subcellularLocation>
</comment>
<keyword evidence="5 9" id="KW-0812">Transmembrane</keyword>